<protein>
    <submittedName>
        <fullName evidence="1">Uncharacterized protein</fullName>
    </submittedName>
</protein>
<sequence length="80" mass="8530">MKPYPSPWLALDPTANSAAMTMVPIAIPASPARLWLAKSVAVRDDPGPSAILPKRPWMDWGKAVPRDVKVIPIGVCALSA</sequence>
<name>A0AAN7UTP7_9PEZI</name>
<dbReference type="AlphaFoldDB" id="A0AAN7UTP7"/>
<evidence type="ECO:0000313" key="2">
    <source>
        <dbReference type="Proteomes" id="UP001305414"/>
    </source>
</evidence>
<evidence type="ECO:0000313" key="1">
    <source>
        <dbReference type="EMBL" id="KAK5635667.1"/>
    </source>
</evidence>
<comment type="caution">
    <text evidence="1">The sequence shown here is derived from an EMBL/GenBank/DDBJ whole genome shotgun (WGS) entry which is preliminary data.</text>
</comment>
<organism evidence="1 2">
    <name type="scientific">Xylaria bambusicola</name>
    <dbReference type="NCBI Taxonomy" id="326684"/>
    <lineage>
        <taxon>Eukaryota</taxon>
        <taxon>Fungi</taxon>
        <taxon>Dikarya</taxon>
        <taxon>Ascomycota</taxon>
        <taxon>Pezizomycotina</taxon>
        <taxon>Sordariomycetes</taxon>
        <taxon>Xylariomycetidae</taxon>
        <taxon>Xylariales</taxon>
        <taxon>Xylariaceae</taxon>
        <taxon>Xylaria</taxon>
    </lineage>
</organism>
<dbReference type="EMBL" id="JAWHQM010000056">
    <property type="protein sequence ID" value="KAK5635667.1"/>
    <property type="molecule type" value="Genomic_DNA"/>
</dbReference>
<gene>
    <name evidence="1" type="ORF">RRF57_011379</name>
</gene>
<dbReference type="Proteomes" id="UP001305414">
    <property type="component" value="Unassembled WGS sequence"/>
</dbReference>
<proteinExistence type="predicted"/>
<keyword evidence="2" id="KW-1185">Reference proteome</keyword>
<accession>A0AAN7UTP7</accession>
<reference evidence="1 2" key="1">
    <citation type="submission" date="2023-10" db="EMBL/GenBank/DDBJ databases">
        <title>Draft genome sequence of Xylaria bambusicola isolate GMP-LS, the root and basal stem rot pathogen of sugarcane in Indonesia.</title>
        <authorList>
            <person name="Selvaraj P."/>
            <person name="Muralishankar V."/>
            <person name="Muruganantham S."/>
            <person name="Sp S."/>
            <person name="Haryani S."/>
            <person name="Lau K.J.X."/>
            <person name="Naqvi N.I."/>
        </authorList>
    </citation>
    <scope>NUCLEOTIDE SEQUENCE [LARGE SCALE GENOMIC DNA]</scope>
    <source>
        <strain evidence="1">GMP-LS</strain>
    </source>
</reference>